<proteinExistence type="predicted"/>
<reference evidence="1" key="2">
    <citation type="submission" date="2020-09" db="EMBL/GenBank/DDBJ databases">
        <authorList>
            <person name="Sun Q."/>
            <person name="Zhou Y."/>
        </authorList>
    </citation>
    <scope>NUCLEOTIDE SEQUENCE</scope>
    <source>
        <strain evidence="1">CGMCC 1.12777</strain>
    </source>
</reference>
<dbReference type="Proteomes" id="UP000656813">
    <property type="component" value="Unassembled WGS sequence"/>
</dbReference>
<reference evidence="1" key="1">
    <citation type="journal article" date="2014" name="Int. J. Syst. Evol. Microbiol.">
        <title>Complete genome sequence of Corynebacterium casei LMG S-19264T (=DSM 44701T), isolated from a smear-ripened cheese.</title>
        <authorList>
            <consortium name="US DOE Joint Genome Institute (JGI-PGF)"/>
            <person name="Walter F."/>
            <person name="Albersmeier A."/>
            <person name="Kalinowski J."/>
            <person name="Ruckert C."/>
        </authorList>
    </citation>
    <scope>NUCLEOTIDE SEQUENCE</scope>
    <source>
        <strain evidence="1">CGMCC 1.12777</strain>
    </source>
</reference>
<gene>
    <name evidence="1" type="ORF">GCM10007096_06930</name>
</gene>
<dbReference type="EMBL" id="BMFV01000003">
    <property type="protein sequence ID" value="GGH76464.1"/>
    <property type="molecule type" value="Genomic_DNA"/>
</dbReference>
<accession>A0A8J3EKT3</accession>
<organism evidence="1 2">
    <name type="scientific">Pullulanibacillus pueri</name>
    <dbReference type="NCBI Taxonomy" id="1437324"/>
    <lineage>
        <taxon>Bacteria</taxon>
        <taxon>Bacillati</taxon>
        <taxon>Bacillota</taxon>
        <taxon>Bacilli</taxon>
        <taxon>Bacillales</taxon>
        <taxon>Sporolactobacillaceae</taxon>
        <taxon>Pullulanibacillus</taxon>
    </lineage>
</organism>
<name>A0A8J3EKT3_9BACL</name>
<keyword evidence="2" id="KW-1185">Reference proteome</keyword>
<sequence>MITKNREVHTVNNPGVVKKDIVWNINSTEYVVQNVPYVVTDEEDVLDFNVSITITALRDLMYEDQIPHIVDYEDYAHIEF</sequence>
<evidence type="ECO:0000313" key="1">
    <source>
        <dbReference type="EMBL" id="GGH76464.1"/>
    </source>
</evidence>
<dbReference type="AlphaFoldDB" id="A0A8J3EKT3"/>
<comment type="caution">
    <text evidence="1">The sequence shown here is derived from an EMBL/GenBank/DDBJ whole genome shotgun (WGS) entry which is preliminary data.</text>
</comment>
<protein>
    <submittedName>
        <fullName evidence="1">Uncharacterized protein</fullName>
    </submittedName>
</protein>
<evidence type="ECO:0000313" key="2">
    <source>
        <dbReference type="Proteomes" id="UP000656813"/>
    </source>
</evidence>